<evidence type="ECO:0000313" key="4">
    <source>
        <dbReference type="Proteomes" id="UP000000758"/>
    </source>
</evidence>
<feature type="region of interest" description="Disordered" evidence="1">
    <location>
        <begin position="46"/>
        <end position="106"/>
    </location>
</feature>
<feature type="region of interest" description="Disordered" evidence="1">
    <location>
        <begin position="148"/>
        <end position="200"/>
    </location>
</feature>
<feature type="compositionally biased region" description="Polar residues" evidence="1">
    <location>
        <begin position="170"/>
        <end position="179"/>
    </location>
</feature>
<evidence type="ECO:0000256" key="1">
    <source>
        <dbReference type="SAM" id="MobiDB-lite"/>
    </source>
</evidence>
<dbReference type="Proteomes" id="UP000000758">
    <property type="component" value="Chromosome"/>
</dbReference>
<evidence type="ECO:0000259" key="2">
    <source>
        <dbReference type="Pfam" id="PF03050"/>
    </source>
</evidence>
<dbReference type="Pfam" id="PF03050">
    <property type="entry name" value="DDE_Tnp_IS66"/>
    <property type="match status" value="1"/>
</dbReference>
<name>A0RUH5_CENSY</name>
<evidence type="ECO:0000313" key="3">
    <source>
        <dbReference type="EMBL" id="ABK76992.1"/>
    </source>
</evidence>
<dbReference type="InterPro" id="IPR052344">
    <property type="entry name" value="Transposase-related"/>
</dbReference>
<proteinExistence type="predicted"/>
<protein>
    <submittedName>
        <fullName evidence="3">Transposase</fullName>
    </submittedName>
</protein>
<sequence>MTSDITLLRRELLRAAEREKGYEATIQENGRRTAKLEAAVAGLTADLATSRESSRDADRRLQEADEKFQKIEKRNQELEEEIRRLKGKPAGGASKPKACPPGDPCDVEDQELLRRLEKGRYRDGRRAAGLVQRLRGCIAILTAENKESSTRNAKLERFKRQRAGPHMPSSAEQFKGNTQSDDRKKPGRGPGHIGKSSTVKCNETERHRCNKCKSCGGRHLKHKGQSCSKETDVEVITKVKTINHITETHECMDCGVLNTPKTPIIPGTSFGVSILAILFNLWQKGTTIDGMTDHIREEYGLEYCGATVQNAMAALGKFLEPLQQEIIRAIQDTGWCNGDETGYRKNGEDIWAWLFCNNRFTLVLMDKGRSMQIPALLFPRGVRIICDGLGSYKIFPTMQRCWAHILRDAKDAAQDAASQELHRRLQQVFADAKAARKAEVCGIEAEFVVQELSARTRGLAKAYMDICPAFGKKLANAEPNLFTFLYYHDMPPTNNAAERAIKAIIRQRRCREQLKTAGGMMMFGVLMTCLLTWKQQEISIRDGILAQIQA</sequence>
<feature type="compositionally biased region" description="Basic and acidic residues" evidence="1">
    <location>
        <begin position="148"/>
        <end position="158"/>
    </location>
</feature>
<dbReference type="PANTHER" id="PTHR33678:SF2">
    <property type="match status" value="1"/>
</dbReference>
<feature type="domain" description="Transposase IS66 central" evidence="2">
    <location>
        <begin position="268"/>
        <end position="521"/>
    </location>
</feature>
<dbReference type="InterPro" id="IPR004291">
    <property type="entry name" value="Transposase_IS66_central"/>
</dbReference>
<dbReference type="HOGENOM" id="CLU_493151_0_0_2"/>
<accession>A0RUH5</accession>
<dbReference type="STRING" id="414004.CENSYa_0356"/>
<reference evidence="3 4" key="1">
    <citation type="journal article" date="2006" name="Proc. Natl. Acad. Sci. U.S.A.">
        <title>Genomic analysis of the uncultivated marine crenarchaeote Cenarchaeum symbiosum.</title>
        <authorList>
            <person name="Hallam S.J."/>
            <person name="Konstantinidis K.T."/>
            <person name="Putnam N."/>
            <person name="Schleper C."/>
            <person name="Watanabe Y."/>
            <person name="Sugahara J."/>
            <person name="Preston C."/>
            <person name="de la Torre J."/>
            <person name="Richardson P.M."/>
            <person name="DeLong E.F."/>
        </authorList>
    </citation>
    <scope>NUCLEOTIDE SEQUENCE [LARGE SCALE GENOMIC DNA]</scope>
    <source>
        <strain evidence="4">A</strain>
    </source>
</reference>
<dbReference type="EMBL" id="DP000238">
    <property type="protein sequence ID" value="ABK76992.1"/>
    <property type="molecule type" value="Genomic_DNA"/>
</dbReference>
<keyword evidence="4" id="KW-1185">Reference proteome</keyword>
<organism evidence="3 4">
    <name type="scientific">Cenarchaeum symbiosum (strain A)</name>
    <dbReference type="NCBI Taxonomy" id="414004"/>
    <lineage>
        <taxon>Archaea</taxon>
        <taxon>Nitrososphaerota</taxon>
        <taxon>Candidatus Cenarchaeales</taxon>
        <taxon>Candidatus Cenarchaeaceae</taxon>
        <taxon>Candidatus Cenarchaeum</taxon>
    </lineage>
</organism>
<gene>
    <name evidence="3" type="ordered locus">CENSYa_0356</name>
</gene>
<dbReference type="KEGG" id="csy:CENSYa_0356"/>
<dbReference type="EnsemblBacteria" id="ABK76992">
    <property type="protein sequence ID" value="ABK76992"/>
    <property type="gene ID" value="CENSYa_0356"/>
</dbReference>
<dbReference type="PANTHER" id="PTHR33678">
    <property type="entry name" value="BLL1576 PROTEIN"/>
    <property type="match status" value="1"/>
</dbReference>
<feature type="compositionally biased region" description="Basic and acidic residues" evidence="1">
    <location>
        <begin position="52"/>
        <end position="84"/>
    </location>
</feature>
<dbReference type="AlphaFoldDB" id="A0RUH5"/>